<evidence type="ECO:0000313" key="3">
    <source>
        <dbReference type="Proteomes" id="UP000002497"/>
    </source>
</evidence>
<proteinExistence type="predicted"/>
<name>E9D6K5_COCPS</name>
<dbReference type="EMBL" id="GL636493">
    <property type="protein sequence ID" value="EFW17877.1"/>
    <property type="molecule type" value="Genomic_DNA"/>
</dbReference>
<dbReference type="VEuPathDB" id="FungiDB:CPSG_05514"/>
<keyword evidence="3" id="KW-1185">Reference proteome</keyword>
<protein>
    <submittedName>
        <fullName evidence="2">Predicted protein</fullName>
    </submittedName>
</protein>
<evidence type="ECO:0000256" key="1">
    <source>
        <dbReference type="SAM" id="MobiDB-lite"/>
    </source>
</evidence>
<reference evidence="3" key="2">
    <citation type="submission" date="2010-03" db="EMBL/GenBank/DDBJ databases">
        <title>The genome sequence of Coccidioides posadasii strain Silveira.</title>
        <authorList>
            <consortium name="The Broad Institute Genome Sequencing Center for Infectious Disease"/>
            <person name="Neafsey D."/>
            <person name="Orbach M."/>
            <person name="Henn M.R."/>
            <person name="Cole G.T."/>
            <person name="Galgiani J."/>
            <person name="Gardner M.J."/>
            <person name="Kirkland T.N."/>
            <person name="Taylor J.W."/>
            <person name="Young S.K."/>
            <person name="Zeng Q."/>
            <person name="Koehrsen M."/>
            <person name="Alvarado L."/>
            <person name="Berlin A."/>
            <person name="Borenstein D."/>
            <person name="Chapman S.B."/>
            <person name="Chen Z."/>
            <person name="Engels R."/>
            <person name="Freedman E."/>
            <person name="Gellesch M."/>
            <person name="Goldberg J."/>
            <person name="Griggs A."/>
            <person name="Gujja S."/>
            <person name="Heilman E."/>
            <person name="Heiman D."/>
            <person name="Howarth C."/>
            <person name="Jen D."/>
            <person name="Larson L."/>
            <person name="Mehta T."/>
            <person name="Neiman D."/>
            <person name="Park D."/>
            <person name="Pearson M."/>
            <person name="Richards J."/>
            <person name="Roberts A."/>
            <person name="Saif S."/>
            <person name="Shea T."/>
            <person name="Shenoy N."/>
            <person name="Sisk P."/>
            <person name="Stolte C."/>
            <person name="Sykes S."/>
            <person name="Walk T."/>
            <person name="White J."/>
            <person name="Yandava C."/>
            <person name="Haas B."/>
            <person name="Nusbaum C."/>
            <person name="Birren B."/>
        </authorList>
    </citation>
    <scope>NUCLEOTIDE SEQUENCE [LARGE SCALE GENOMIC DNA]</scope>
    <source>
        <strain evidence="3">RMSCC 757 / Silveira</strain>
    </source>
</reference>
<sequence length="121" mass="14137">MIVATRIQKVVEMIELIDFWDMGLCAFKYESMHRRDPVLFDINDGCQRPIIPMWFRKDGGQNGSGFHTVKIIHVSWFMEALIFLPKRKSRKKFARRDSSSNLPWAPQLPNNENRDGLEITG</sequence>
<organism evidence="3">
    <name type="scientific">Coccidioides posadasii (strain RMSCC 757 / Silveira)</name>
    <name type="common">Valley fever fungus</name>
    <dbReference type="NCBI Taxonomy" id="443226"/>
    <lineage>
        <taxon>Eukaryota</taxon>
        <taxon>Fungi</taxon>
        <taxon>Dikarya</taxon>
        <taxon>Ascomycota</taxon>
        <taxon>Pezizomycotina</taxon>
        <taxon>Eurotiomycetes</taxon>
        <taxon>Eurotiomycetidae</taxon>
        <taxon>Onygenales</taxon>
        <taxon>Onygenaceae</taxon>
        <taxon>Coccidioides</taxon>
    </lineage>
</organism>
<dbReference type="AlphaFoldDB" id="E9D6K5"/>
<gene>
    <name evidence="2" type="ORF">CPSG_05514</name>
</gene>
<evidence type="ECO:0000313" key="2">
    <source>
        <dbReference type="EMBL" id="EFW17877.1"/>
    </source>
</evidence>
<reference evidence="3" key="1">
    <citation type="journal article" date="2010" name="Genome Res.">
        <title>Population genomic sequencing of Coccidioides fungi reveals recent hybridization and transposon control.</title>
        <authorList>
            <person name="Neafsey D.E."/>
            <person name="Barker B.M."/>
            <person name="Sharpton T.J."/>
            <person name="Stajich J.E."/>
            <person name="Park D.J."/>
            <person name="Whiston E."/>
            <person name="Hung C.-Y."/>
            <person name="McMahan C."/>
            <person name="White J."/>
            <person name="Sykes S."/>
            <person name="Heiman D."/>
            <person name="Young S."/>
            <person name="Zeng Q."/>
            <person name="Abouelleil A."/>
            <person name="Aftuck L."/>
            <person name="Bessette D."/>
            <person name="Brown A."/>
            <person name="FitzGerald M."/>
            <person name="Lui A."/>
            <person name="Macdonald J.P."/>
            <person name="Priest M."/>
            <person name="Orbach M.J."/>
            <person name="Galgiani J.N."/>
            <person name="Kirkland T.N."/>
            <person name="Cole G.T."/>
            <person name="Birren B.W."/>
            <person name="Henn M.R."/>
            <person name="Taylor J.W."/>
            <person name="Rounsley S.D."/>
        </authorList>
    </citation>
    <scope>NUCLEOTIDE SEQUENCE [LARGE SCALE GENOMIC DNA]</scope>
    <source>
        <strain evidence="3">RMSCC 757 / Silveira</strain>
    </source>
</reference>
<dbReference type="Proteomes" id="UP000002497">
    <property type="component" value="Unassembled WGS sequence"/>
</dbReference>
<dbReference type="HOGENOM" id="CLU_2037862_0_0_1"/>
<feature type="compositionally biased region" description="Basic and acidic residues" evidence="1">
    <location>
        <begin position="112"/>
        <end position="121"/>
    </location>
</feature>
<accession>E9D6K5</accession>
<feature type="region of interest" description="Disordered" evidence="1">
    <location>
        <begin position="88"/>
        <end position="121"/>
    </location>
</feature>